<dbReference type="PANTHER" id="PTHR30146">
    <property type="entry name" value="LACI-RELATED TRANSCRIPTIONAL REPRESSOR"/>
    <property type="match status" value="1"/>
</dbReference>
<proteinExistence type="predicted"/>
<evidence type="ECO:0000259" key="6">
    <source>
        <dbReference type="PROSITE" id="PS50932"/>
    </source>
</evidence>
<dbReference type="AlphaFoldDB" id="A0A9E8LTD3"/>
<dbReference type="PANTHER" id="PTHR30146:SF95">
    <property type="entry name" value="RIBOSE OPERON REPRESSOR"/>
    <property type="match status" value="1"/>
</dbReference>
<evidence type="ECO:0000313" key="8">
    <source>
        <dbReference type="Proteomes" id="UP001164718"/>
    </source>
</evidence>
<evidence type="ECO:0000313" key="7">
    <source>
        <dbReference type="EMBL" id="WAA09268.1"/>
    </source>
</evidence>
<dbReference type="Pfam" id="PF00532">
    <property type="entry name" value="Peripla_BP_1"/>
    <property type="match status" value="1"/>
</dbReference>
<keyword evidence="4" id="KW-0238">DNA-binding</keyword>
<dbReference type="GO" id="GO:0000976">
    <property type="term" value="F:transcription cis-regulatory region binding"/>
    <property type="evidence" value="ECO:0007669"/>
    <property type="project" value="TreeGrafter"/>
</dbReference>
<dbReference type="InterPro" id="IPR001761">
    <property type="entry name" value="Peripla_BP/Lac1_sug-bd_dom"/>
</dbReference>
<dbReference type="FunFam" id="1.10.260.40:FF:000002">
    <property type="entry name" value="HTH-type transcriptional repressor PurR"/>
    <property type="match status" value="1"/>
</dbReference>
<dbReference type="KEGG" id="faf:OE104_11930"/>
<dbReference type="PROSITE" id="PS50932">
    <property type="entry name" value="HTH_LACI_2"/>
    <property type="match status" value="1"/>
</dbReference>
<dbReference type="InterPro" id="IPR028082">
    <property type="entry name" value="Peripla_BP_I"/>
</dbReference>
<evidence type="ECO:0000256" key="1">
    <source>
        <dbReference type="ARBA" id="ARBA00019435"/>
    </source>
</evidence>
<feature type="domain" description="HTH lacI-type" evidence="6">
    <location>
        <begin position="2"/>
        <end position="56"/>
    </location>
</feature>
<name>A0A9E8LTD3_9BACI</name>
<dbReference type="CDD" id="cd06291">
    <property type="entry name" value="PBP1_Qymf-like"/>
    <property type="match status" value="1"/>
</dbReference>
<dbReference type="InterPro" id="IPR010982">
    <property type="entry name" value="Lambda_DNA-bd_dom_sf"/>
</dbReference>
<keyword evidence="5" id="KW-0804">Transcription</keyword>
<accession>A0A9E8LTD3</accession>
<dbReference type="SUPFAM" id="SSF47413">
    <property type="entry name" value="lambda repressor-like DNA-binding domains"/>
    <property type="match status" value="1"/>
</dbReference>
<dbReference type="PROSITE" id="PS00356">
    <property type="entry name" value="HTH_LACI_1"/>
    <property type="match status" value="1"/>
</dbReference>
<protein>
    <recommendedName>
        <fullName evidence="1">Catabolite control protein A</fullName>
    </recommendedName>
</protein>
<dbReference type="Pfam" id="PF00356">
    <property type="entry name" value="LacI"/>
    <property type="match status" value="1"/>
</dbReference>
<gene>
    <name evidence="7" type="ORF">OE104_11930</name>
</gene>
<dbReference type="InterPro" id="IPR000843">
    <property type="entry name" value="HTH_LacI"/>
</dbReference>
<dbReference type="GO" id="GO:0003700">
    <property type="term" value="F:DNA-binding transcription factor activity"/>
    <property type="evidence" value="ECO:0007669"/>
    <property type="project" value="TreeGrafter"/>
</dbReference>
<keyword evidence="8" id="KW-1185">Reference proteome</keyword>
<dbReference type="CDD" id="cd01392">
    <property type="entry name" value="HTH_LacI"/>
    <property type="match status" value="1"/>
</dbReference>
<organism evidence="7 8">
    <name type="scientific">Fervidibacillus albus</name>
    <dbReference type="NCBI Taxonomy" id="2980026"/>
    <lineage>
        <taxon>Bacteria</taxon>
        <taxon>Bacillati</taxon>
        <taxon>Bacillota</taxon>
        <taxon>Bacilli</taxon>
        <taxon>Bacillales</taxon>
        <taxon>Bacillaceae</taxon>
        <taxon>Fervidibacillus</taxon>
    </lineage>
</organism>
<dbReference type="EMBL" id="CP106878">
    <property type="protein sequence ID" value="WAA09268.1"/>
    <property type="molecule type" value="Genomic_DNA"/>
</dbReference>
<dbReference type="RefSeq" id="WP_275417050.1">
    <property type="nucleotide sequence ID" value="NZ_CP106878.1"/>
</dbReference>
<evidence type="ECO:0000256" key="3">
    <source>
        <dbReference type="ARBA" id="ARBA00023015"/>
    </source>
</evidence>
<evidence type="ECO:0000256" key="5">
    <source>
        <dbReference type="ARBA" id="ARBA00023163"/>
    </source>
</evidence>
<dbReference type="Gene3D" id="3.40.50.2300">
    <property type="match status" value="2"/>
</dbReference>
<reference evidence="7" key="1">
    <citation type="submission" date="2022-09" db="EMBL/GenBank/DDBJ databases">
        <title>Complete Genomes of Fervidibacillus albus and Fervidibacillus halotolerans isolated from tidal flat sediments.</title>
        <authorList>
            <person name="Kwon K.K."/>
            <person name="Yang S.-H."/>
            <person name="Park M.J."/>
            <person name="Oh H.-M."/>
        </authorList>
    </citation>
    <scope>NUCLEOTIDE SEQUENCE</scope>
    <source>
        <strain evidence="7">MEBiC13591</strain>
    </source>
</reference>
<keyword evidence="2" id="KW-0678">Repressor</keyword>
<dbReference type="Gene3D" id="1.10.260.40">
    <property type="entry name" value="lambda repressor-like DNA-binding domains"/>
    <property type="match status" value="1"/>
</dbReference>
<evidence type="ECO:0000256" key="2">
    <source>
        <dbReference type="ARBA" id="ARBA00022491"/>
    </source>
</evidence>
<evidence type="ECO:0000256" key="4">
    <source>
        <dbReference type="ARBA" id="ARBA00023125"/>
    </source>
</evidence>
<dbReference type="PRINTS" id="PR00036">
    <property type="entry name" value="HTHLACI"/>
</dbReference>
<dbReference type="SUPFAM" id="SSF53822">
    <property type="entry name" value="Periplasmic binding protein-like I"/>
    <property type="match status" value="1"/>
</dbReference>
<dbReference type="Proteomes" id="UP001164718">
    <property type="component" value="Chromosome"/>
</dbReference>
<keyword evidence="3" id="KW-0805">Transcription regulation</keyword>
<sequence>MATIRDVAKLAGVSVATVSRVLNNQGYVHEDTRKKVERAIHELNYKPNAVARSLYKKTSKSIGLIIPDITNPFFPQLVRAVEETMNRSGYTVLLFNSDEVLKRERHIIDLMVTKYVDGIIIVSNTIKYEHLQHLTIPIVALDRVISQEIPSVSVNNYEGARKAVRLLKEKGCKKIAHLRGPENVFTAEERLRGYLDEMSSQEMESIIYVGNYELKTSMVETMRLLTEHPDIDGIFAGNDVMAVGAIKAITKLGIHIPNELKIIGFDGIELGTVITPELSTMKQPIVQLGKKSSELLLHYINGQEKGLRHYVYQAELVERDST</sequence>
<dbReference type="SMART" id="SM00354">
    <property type="entry name" value="HTH_LACI"/>
    <property type="match status" value="1"/>
</dbReference>